<dbReference type="AlphaFoldDB" id="A0A3L7A2F7"/>
<dbReference type="PANTHER" id="PTHR43126">
    <property type="entry name" value="D-ALANYL-D-ALANINE DIPEPTIDASE"/>
    <property type="match status" value="1"/>
</dbReference>
<evidence type="ECO:0000256" key="4">
    <source>
        <dbReference type="ARBA" id="ARBA00022801"/>
    </source>
</evidence>
<keyword evidence="6" id="KW-0224">Dipeptidase</keyword>
<keyword evidence="5" id="KW-0862">Zinc</keyword>
<evidence type="ECO:0000256" key="1">
    <source>
        <dbReference type="ARBA" id="ARBA00001362"/>
    </source>
</evidence>
<evidence type="ECO:0000313" key="9">
    <source>
        <dbReference type="EMBL" id="RLP74476.1"/>
    </source>
</evidence>
<dbReference type="Pfam" id="PF01427">
    <property type="entry name" value="Peptidase_M15"/>
    <property type="match status" value="1"/>
</dbReference>
<keyword evidence="4" id="KW-0378">Hydrolase</keyword>
<keyword evidence="7" id="KW-0482">Metalloprotease</keyword>
<dbReference type="RefSeq" id="WP_121649225.1">
    <property type="nucleotide sequence ID" value="NZ_RCUX01000010.1"/>
</dbReference>
<dbReference type="Gene3D" id="3.30.1380.10">
    <property type="match status" value="1"/>
</dbReference>
<evidence type="ECO:0000256" key="5">
    <source>
        <dbReference type="ARBA" id="ARBA00022833"/>
    </source>
</evidence>
<organism evidence="9 10">
    <name type="scientific">Mycetocola tolaasinivorans</name>
    <dbReference type="NCBI Taxonomy" id="76635"/>
    <lineage>
        <taxon>Bacteria</taxon>
        <taxon>Bacillati</taxon>
        <taxon>Actinomycetota</taxon>
        <taxon>Actinomycetes</taxon>
        <taxon>Micrococcales</taxon>
        <taxon>Microbacteriaceae</taxon>
        <taxon>Mycetocola</taxon>
    </lineage>
</organism>
<gene>
    <name evidence="9" type="ORF">D9V32_12355</name>
</gene>
<dbReference type="GO" id="GO:0008237">
    <property type="term" value="F:metallopeptidase activity"/>
    <property type="evidence" value="ECO:0007669"/>
    <property type="project" value="UniProtKB-KW"/>
</dbReference>
<dbReference type="GO" id="GO:0160237">
    <property type="term" value="F:D-Ala-D-Ala dipeptidase activity"/>
    <property type="evidence" value="ECO:0007669"/>
    <property type="project" value="UniProtKB-EC"/>
</dbReference>
<name>A0A3L7A2F7_9MICO</name>
<reference evidence="9 10" key="1">
    <citation type="submission" date="2018-10" db="EMBL/GenBank/DDBJ databases">
        <authorList>
            <person name="Li J."/>
        </authorList>
    </citation>
    <scope>NUCLEOTIDE SEQUENCE [LARGE SCALE GENOMIC DNA]</scope>
    <source>
        <strain evidence="9 10">IF 016277</strain>
    </source>
</reference>
<comment type="catalytic activity">
    <reaction evidence="1">
        <text>D-alanyl-D-alanine + H2O = 2 D-alanine</text>
        <dbReference type="Rhea" id="RHEA:20661"/>
        <dbReference type="ChEBI" id="CHEBI:15377"/>
        <dbReference type="ChEBI" id="CHEBI:57416"/>
        <dbReference type="ChEBI" id="CHEBI:57822"/>
        <dbReference type="EC" id="3.4.13.22"/>
    </reaction>
</comment>
<dbReference type="GO" id="GO:0046872">
    <property type="term" value="F:metal ion binding"/>
    <property type="evidence" value="ECO:0007669"/>
    <property type="project" value="UniProtKB-KW"/>
</dbReference>
<evidence type="ECO:0000256" key="7">
    <source>
        <dbReference type="ARBA" id="ARBA00023049"/>
    </source>
</evidence>
<dbReference type="Proteomes" id="UP000272503">
    <property type="component" value="Unassembled WGS sequence"/>
</dbReference>
<keyword evidence="10" id="KW-1185">Reference proteome</keyword>
<evidence type="ECO:0000256" key="8">
    <source>
        <dbReference type="ARBA" id="ARBA00023316"/>
    </source>
</evidence>
<evidence type="ECO:0000256" key="3">
    <source>
        <dbReference type="ARBA" id="ARBA00022723"/>
    </source>
</evidence>
<evidence type="ECO:0000256" key="2">
    <source>
        <dbReference type="ARBA" id="ARBA00022670"/>
    </source>
</evidence>
<dbReference type="GO" id="GO:0006508">
    <property type="term" value="P:proteolysis"/>
    <property type="evidence" value="ECO:0007669"/>
    <property type="project" value="UniProtKB-KW"/>
</dbReference>
<keyword evidence="2" id="KW-0645">Protease</keyword>
<dbReference type="OrthoDB" id="9801430at2"/>
<dbReference type="SUPFAM" id="SSF55166">
    <property type="entry name" value="Hedgehog/DD-peptidase"/>
    <property type="match status" value="1"/>
</dbReference>
<proteinExistence type="predicted"/>
<accession>A0A3L7A2F7</accession>
<keyword evidence="3" id="KW-0479">Metal-binding</keyword>
<keyword evidence="8" id="KW-0961">Cell wall biogenesis/degradation</keyword>
<comment type="caution">
    <text evidence="9">The sequence shown here is derived from an EMBL/GenBank/DDBJ whole genome shotgun (WGS) entry which is preliminary data.</text>
</comment>
<dbReference type="GO" id="GO:0071555">
    <property type="term" value="P:cell wall organization"/>
    <property type="evidence" value="ECO:0007669"/>
    <property type="project" value="UniProtKB-KW"/>
</dbReference>
<evidence type="ECO:0000313" key="10">
    <source>
        <dbReference type="Proteomes" id="UP000272503"/>
    </source>
</evidence>
<evidence type="ECO:0000256" key="6">
    <source>
        <dbReference type="ARBA" id="ARBA00022997"/>
    </source>
</evidence>
<sequence>MIILISDPRVARITVVDDGDALVELSDFEVRCRPNIGVGSRVRRELARRLRAADQALPDGFHLCVAEGLRPVETQRAIIEDYVNTLRVEFPEAGDAELAELSARYVAPVEVAPHVAGAAVDLTLVNDAGIDLDMGTVIDATPEQSDGAIRFDAPGISAIARANRDLLARALESAGLENYPHEWWHWSYGDRYWAFRSGADHALFGPVVEA</sequence>
<dbReference type="PANTHER" id="PTHR43126:SF2">
    <property type="entry name" value="D-ALANYL-D-ALANINE DIPEPTIDASE"/>
    <property type="match status" value="1"/>
</dbReference>
<dbReference type="InterPro" id="IPR000755">
    <property type="entry name" value="A_A_dipeptidase"/>
</dbReference>
<protein>
    <submittedName>
        <fullName evidence="9">Dipeptidase</fullName>
    </submittedName>
</protein>
<dbReference type="InterPro" id="IPR009045">
    <property type="entry name" value="Zn_M74/Hedgehog-like"/>
</dbReference>
<dbReference type="EMBL" id="RCUX01000010">
    <property type="protein sequence ID" value="RLP74476.1"/>
    <property type="molecule type" value="Genomic_DNA"/>
</dbReference>